<keyword evidence="1" id="KW-0489">Methyltransferase</keyword>
<dbReference type="PANTHER" id="PTHR12350">
    <property type="entry name" value="HISTONE-LYSINE N-METHYLTRANSFERASE-RELATED"/>
    <property type="match status" value="1"/>
</dbReference>
<dbReference type="GO" id="GO:0008168">
    <property type="term" value="F:methyltransferase activity"/>
    <property type="evidence" value="ECO:0007669"/>
    <property type="project" value="UniProtKB-KW"/>
</dbReference>
<evidence type="ECO:0000259" key="5">
    <source>
        <dbReference type="PROSITE" id="PS50868"/>
    </source>
</evidence>
<evidence type="ECO:0000256" key="2">
    <source>
        <dbReference type="ARBA" id="ARBA00022679"/>
    </source>
</evidence>
<dbReference type="GeneID" id="7446041"/>
<dbReference type="OMA" id="DTHISGY"/>
<sequence>MNALKSLVTSSSRPSLTAYRRCAADGRLRPSPSLTRSIHQHQQMHRRHRPSASIHSSKSITGTADGSCSFRMFSVNAVESDAEDADGNNVSREVEEANIRCQGSLYVQKKTTQWGGWGVHASRPFPKGSIVLSSSLLQSNDTSCSHSIQIDWNQHIMMDLPARFLNHSCDANVGVMMVANEGGSYDFVALREIESGDEIRFDYETTEFEVGAFSDCHCGATTCRGNIRGFKYNSSVVREKYGDTHISGYLLNE</sequence>
<keyword evidence="3" id="KW-0949">S-adenosyl-L-methionine</keyword>
<dbReference type="CDD" id="cd08161">
    <property type="entry name" value="SET"/>
    <property type="match status" value="1"/>
</dbReference>
<dbReference type="InterPro" id="IPR046341">
    <property type="entry name" value="SET_dom_sf"/>
</dbReference>
<dbReference type="InterPro" id="IPR001214">
    <property type="entry name" value="SET_dom"/>
</dbReference>
<proteinExistence type="predicted"/>
<dbReference type="RefSeq" id="XP_002297463.1">
    <property type="nucleotide sequence ID" value="XM_002297427.1"/>
</dbReference>
<organism evidence="6 7">
    <name type="scientific">Thalassiosira pseudonana</name>
    <name type="common">Marine diatom</name>
    <name type="synonym">Cyclotella nana</name>
    <dbReference type="NCBI Taxonomy" id="35128"/>
    <lineage>
        <taxon>Eukaryota</taxon>
        <taxon>Sar</taxon>
        <taxon>Stramenopiles</taxon>
        <taxon>Ochrophyta</taxon>
        <taxon>Bacillariophyta</taxon>
        <taxon>Coscinodiscophyceae</taxon>
        <taxon>Thalassiosirophycidae</taxon>
        <taxon>Thalassiosirales</taxon>
        <taxon>Thalassiosiraceae</taxon>
        <taxon>Thalassiosira</taxon>
    </lineage>
</organism>
<dbReference type="Pfam" id="PF00856">
    <property type="entry name" value="SET"/>
    <property type="match status" value="1"/>
</dbReference>
<dbReference type="InParanoid" id="B8LEK5"/>
<reference evidence="6 7" key="2">
    <citation type="journal article" date="2008" name="Nature">
        <title>The Phaeodactylum genome reveals the evolutionary history of diatom genomes.</title>
        <authorList>
            <person name="Bowler C."/>
            <person name="Allen A.E."/>
            <person name="Badger J.H."/>
            <person name="Grimwood J."/>
            <person name="Jabbari K."/>
            <person name="Kuo A."/>
            <person name="Maheswari U."/>
            <person name="Martens C."/>
            <person name="Maumus F."/>
            <person name="Otillar R.P."/>
            <person name="Rayko E."/>
            <person name="Salamov A."/>
            <person name="Vandepoele K."/>
            <person name="Beszteri B."/>
            <person name="Gruber A."/>
            <person name="Heijde M."/>
            <person name="Katinka M."/>
            <person name="Mock T."/>
            <person name="Valentin K."/>
            <person name="Verret F."/>
            <person name="Berges J.A."/>
            <person name="Brownlee C."/>
            <person name="Cadoret J.P."/>
            <person name="Chiovitti A."/>
            <person name="Choi C.J."/>
            <person name="Coesel S."/>
            <person name="De Martino A."/>
            <person name="Detter J.C."/>
            <person name="Durkin C."/>
            <person name="Falciatore A."/>
            <person name="Fournet J."/>
            <person name="Haruta M."/>
            <person name="Huysman M.J."/>
            <person name="Jenkins B.D."/>
            <person name="Jiroutova K."/>
            <person name="Jorgensen R.E."/>
            <person name="Joubert Y."/>
            <person name="Kaplan A."/>
            <person name="Kroger N."/>
            <person name="Kroth P.G."/>
            <person name="La Roche J."/>
            <person name="Lindquist E."/>
            <person name="Lommer M."/>
            <person name="Martin-Jezequel V."/>
            <person name="Lopez P.J."/>
            <person name="Lucas S."/>
            <person name="Mangogna M."/>
            <person name="McGinnis K."/>
            <person name="Medlin L.K."/>
            <person name="Montsant A."/>
            <person name="Oudot-Le Secq M.P."/>
            <person name="Napoli C."/>
            <person name="Obornik M."/>
            <person name="Parker M.S."/>
            <person name="Petit J.L."/>
            <person name="Porcel B.M."/>
            <person name="Poulsen N."/>
            <person name="Robison M."/>
            <person name="Rychlewski L."/>
            <person name="Rynearson T.A."/>
            <person name="Schmutz J."/>
            <person name="Shapiro H."/>
            <person name="Siaut M."/>
            <person name="Stanley M."/>
            <person name="Sussman M.R."/>
            <person name="Taylor A.R."/>
            <person name="Vardi A."/>
            <person name="von Dassow P."/>
            <person name="Vyverman W."/>
            <person name="Willis A."/>
            <person name="Wyrwicz L.S."/>
            <person name="Rokhsar D.S."/>
            <person name="Weissenbach J."/>
            <person name="Armbrust E.V."/>
            <person name="Green B.R."/>
            <person name="Van de Peer Y."/>
            <person name="Grigoriev I.V."/>
        </authorList>
    </citation>
    <scope>NUCLEOTIDE SEQUENCE [LARGE SCALE GENOMIC DNA]</scope>
    <source>
        <strain evidence="6 7">CCMP1335</strain>
    </source>
</reference>
<dbReference type="STRING" id="35128.B8LEK5"/>
<feature type="domain" description="SET" evidence="4">
    <location>
        <begin position="92"/>
        <end position="204"/>
    </location>
</feature>
<feature type="domain" description="Post-SET" evidence="5">
    <location>
        <begin position="212"/>
        <end position="228"/>
    </location>
</feature>
<dbReference type="KEGG" id="tps:THAPSDRAFT_bd1869"/>
<dbReference type="PaxDb" id="35128-Thapsdraft1869"/>
<evidence type="ECO:0000313" key="6">
    <source>
        <dbReference type="EMBL" id="EED86239.1"/>
    </source>
</evidence>
<dbReference type="InterPro" id="IPR053201">
    <property type="entry name" value="Flavunoidine_N-MTase"/>
</dbReference>
<dbReference type="PANTHER" id="PTHR12350:SF19">
    <property type="entry name" value="SET DOMAIN-CONTAINING PROTEIN"/>
    <property type="match status" value="1"/>
</dbReference>
<dbReference type="Gene3D" id="2.170.270.10">
    <property type="entry name" value="SET domain"/>
    <property type="match status" value="1"/>
</dbReference>
<keyword evidence="2" id="KW-0808">Transferase</keyword>
<dbReference type="SUPFAM" id="SSF82199">
    <property type="entry name" value="SET domain"/>
    <property type="match status" value="1"/>
</dbReference>
<accession>B8LEK5</accession>
<keyword evidence="7" id="KW-1185">Reference proteome</keyword>
<protein>
    <recommendedName>
        <fullName evidence="8">Post-SET domain-containing protein</fullName>
    </recommendedName>
</protein>
<dbReference type="AlphaFoldDB" id="B8LEK5"/>
<dbReference type="HOGENOM" id="CLU_1100384_0_0_1"/>
<dbReference type="GO" id="GO:0032259">
    <property type="term" value="P:methylation"/>
    <property type="evidence" value="ECO:0007669"/>
    <property type="project" value="UniProtKB-KW"/>
</dbReference>
<dbReference type="InterPro" id="IPR003616">
    <property type="entry name" value="Post-SET_dom"/>
</dbReference>
<evidence type="ECO:0000259" key="4">
    <source>
        <dbReference type="PROSITE" id="PS50280"/>
    </source>
</evidence>
<dbReference type="EMBL" id="DS999443">
    <property type="protein sequence ID" value="EED86239.1"/>
    <property type="molecule type" value="Genomic_DNA"/>
</dbReference>
<evidence type="ECO:0000313" key="7">
    <source>
        <dbReference type="Proteomes" id="UP000001449"/>
    </source>
</evidence>
<reference evidence="6 7" key="1">
    <citation type="journal article" date="2004" name="Science">
        <title>The genome of the diatom Thalassiosira pseudonana: ecology, evolution, and metabolism.</title>
        <authorList>
            <person name="Armbrust E.V."/>
            <person name="Berges J.A."/>
            <person name="Bowler C."/>
            <person name="Green B.R."/>
            <person name="Martinez D."/>
            <person name="Putnam N.H."/>
            <person name="Zhou S."/>
            <person name="Allen A.E."/>
            <person name="Apt K.E."/>
            <person name="Bechner M."/>
            <person name="Brzezinski M.A."/>
            <person name="Chaal B.K."/>
            <person name="Chiovitti A."/>
            <person name="Davis A.K."/>
            <person name="Demarest M.S."/>
            <person name="Detter J.C."/>
            <person name="Glavina T."/>
            <person name="Goodstein D."/>
            <person name="Hadi M.Z."/>
            <person name="Hellsten U."/>
            <person name="Hildebrand M."/>
            <person name="Jenkins B.D."/>
            <person name="Jurka J."/>
            <person name="Kapitonov V.V."/>
            <person name="Kroger N."/>
            <person name="Lau W.W."/>
            <person name="Lane T.W."/>
            <person name="Larimer F.W."/>
            <person name="Lippmeier J.C."/>
            <person name="Lucas S."/>
            <person name="Medina M."/>
            <person name="Montsant A."/>
            <person name="Obornik M."/>
            <person name="Parker M.S."/>
            <person name="Palenik B."/>
            <person name="Pazour G.J."/>
            <person name="Richardson P.M."/>
            <person name="Rynearson T.A."/>
            <person name="Saito M.A."/>
            <person name="Schwartz D.C."/>
            <person name="Thamatrakoln K."/>
            <person name="Valentin K."/>
            <person name="Vardi A."/>
            <person name="Wilkerson F.P."/>
            <person name="Rokhsar D.S."/>
        </authorList>
    </citation>
    <scope>NUCLEOTIDE SEQUENCE [LARGE SCALE GENOMIC DNA]</scope>
    <source>
        <strain evidence="6 7">CCMP1335</strain>
    </source>
</reference>
<name>B8LEK5_THAPS</name>
<dbReference type="PROSITE" id="PS50280">
    <property type="entry name" value="SET"/>
    <property type="match status" value="1"/>
</dbReference>
<gene>
    <name evidence="6" type="ORF">THAPSDRAFT_bd1869</name>
</gene>
<evidence type="ECO:0000256" key="3">
    <source>
        <dbReference type="ARBA" id="ARBA00022691"/>
    </source>
</evidence>
<evidence type="ECO:0000256" key="1">
    <source>
        <dbReference type="ARBA" id="ARBA00022603"/>
    </source>
</evidence>
<evidence type="ECO:0008006" key="8">
    <source>
        <dbReference type="Google" id="ProtNLM"/>
    </source>
</evidence>
<dbReference type="PROSITE" id="PS50868">
    <property type="entry name" value="POST_SET"/>
    <property type="match status" value="1"/>
</dbReference>
<dbReference type="eggNOG" id="ENOG502SCC8">
    <property type="taxonomic scope" value="Eukaryota"/>
</dbReference>
<dbReference type="Proteomes" id="UP000001449">
    <property type="component" value="Unassembled WGS sequence"/>
</dbReference>